<dbReference type="SUPFAM" id="SSF50978">
    <property type="entry name" value="WD40 repeat-like"/>
    <property type="match status" value="1"/>
</dbReference>
<evidence type="ECO:0000313" key="2">
    <source>
        <dbReference type="EMBL" id="CAD7245059.1"/>
    </source>
</evidence>
<evidence type="ECO:0000313" key="3">
    <source>
        <dbReference type="Proteomes" id="UP000677054"/>
    </source>
</evidence>
<protein>
    <submittedName>
        <fullName evidence="2">Uncharacterized protein</fullName>
    </submittedName>
</protein>
<gene>
    <name evidence="2" type="ORF">DSTB1V02_LOCUS4937</name>
</gene>
<feature type="region of interest" description="Disordered" evidence="1">
    <location>
        <begin position="726"/>
        <end position="817"/>
    </location>
</feature>
<sequence>MASSKPTPKKTKMSPIKPPDSTSKHKSESPQKPEMKRIAKKPVLKKPVSNKIQSPLKGEANVSTGKKNDSETSPQTKAIVKKHDKLKSLRSKKRLKQPAPVSRPKGSSGVSERLGKGLPAVQKKSNMSALPSVNPTALKHGESMENRRKIMPMKYDQRILKEIVRNPETARAKSLAVSLLQKHREYLSKQLNRARFHVSEEAKEVQAPVQEVGLQDLPEDILTSVKMMLADSGAQEDEVKAAMFLEIQDTSTGHGGVRNVTASVEQPVSGSSSVHEQRFSSKPFQWHRVETSIVDVPRSSIGKNVDSETLHVPGFVSSGSSSGVTESSSGEEALHKTDSLGKTDGSCAATGVFHIRHPRELYDPVASTSTSVPVPVESQPFVSDFCVLESENRTVSNVSTSPKQHSPDLPQSASPPACTNSAKEALPIVDQIAQMRVVQNSAISMPSITVPSQAISPSKATGSSIFCSLEQQQQRRKFLSQAKIWKPNQEYRPNQYKRGLFSQKYHSSKHQVELTLRRQHLDIHRKLTAIADMGAEELRDPRNLAEVLHLSLEEDKLCGDVEELDQEIWKLMQQRSRVMEQIARIRNVRIETLRAILGLPNCLSANPECESAGRTFSVSLSSSEQNQSLINAGTSCESFSGELQSSEVSRAPVRTDANISPTSVCSYVCHGDLDSHSHTARFVMSGKAKPSTVSTVKSVSSIHIDNSGGGSEVIVIQDPSTNINLDSLTVPRHHSSDNVNSNSTSLEKLPQSAYVKSSDNTTPASRILEGEGSQPSRKESEHESPELPKSKKRKFFPNLATSGKRRRSGSLSEPELPNLPIISLQNVQQQDWVRDYTGRVGSVHVSNDEQVFPLHSQKITGMKLFRRRIFTVSDDQSLNVFHTRTLSLVCRFPGHHYYPITCLDVCDLNTYQLLKHSNQSSDPGEFKGELVMSACKGGIIKFFHCYTSGKGVAICEKSLGTEILCMEKGKGFIYLGVQDGTLLFLNPRQMDVQRRILTTEGRNSPILFLKHHDHFIYVGNAHGLQIRDQADGMFPYLYS</sequence>
<accession>A0A7R8X6N4</accession>
<feature type="compositionally biased region" description="Basic and acidic residues" evidence="1">
    <location>
        <begin position="776"/>
        <end position="789"/>
    </location>
</feature>
<feature type="compositionally biased region" description="Basic and acidic residues" evidence="1">
    <location>
        <begin position="22"/>
        <end position="37"/>
    </location>
</feature>
<dbReference type="EMBL" id="CAJPEV010000770">
    <property type="protein sequence ID" value="CAG0888384.1"/>
    <property type="molecule type" value="Genomic_DNA"/>
</dbReference>
<feature type="region of interest" description="Disordered" evidence="1">
    <location>
        <begin position="311"/>
        <end position="341"/>
    </location>
</feature>
<feature type="region of interest" description="Disordered" evidence="1">
    <location>
        <begin position="396"/>
        <end position="420"/>
    </location>
</feature>
<dbReference type="Gene3D" id="2.130.10.10">
    <property type="entry name" value="YVTN repeat-like/Quinoprotein amine dehydrogenase"/>
    <property type="match status" value="1"/>
</dbReference>
<feature type="non-terminal residue" evidence="2">
    <location>
        <position position="1"/>
    </location>
</feature>
<dbReference type="InterPro" id="IPR036322">
    <property type="entry name" value="WD40_repeat_dom_sf"/>
</dbReference>
<feature type="region of interest" description="Disordered" evidence="1">
    <location>
        <begin position="1"/>
        <end position="137"/>
    </location>
</feature>
<feature type="compositionally biased region" description="Basic and acidic residues" evidence="1">
    <location>
        <begin position="332"/>
        <end position="341"/>
    </location>
</feature>
<feature type="compositionally biased region" description="Polar residues" evidence="1">
    <location>
        <begin position="61"/>
        <end position="76"/>
    </location>
</feature>
<dbReference type="AlphaFoldDB" id="A0A7R8X6N4"/>
<organism evidence="2">
    <name type="scientific">Darwinula stevensoni</name>
    <dbReference type="NCBI Taxonomy" id="69355"/>
    <lineage>
        <taxon>Eukaryota</taxon>
        <taxon>Metazoa</taxon>
        <taxon>Ecdysozoa</taxon>
        <taxon>Arthropoda</taxon>
        <taxon>Crustacea</taxon>
        <taxon>Oligostraca</taxon>
        <taxon>Ostracoda</taxon>
        <taxon>Podocopa</taxon>
        <taxon>Podocopida</taxon>
        <taxon>Darwinulocopina</taxon>
        <taxon>Darwinuloidea</taxon>
        <taxon>Darwinulidae</taxon>
        <taxon>Darwinula</taxon>
    </lineage>
</organism>
<proteinExistence type="predicted"/>
<feature type="compositionally biased region" description="Basic residues" evidence="1">
    <location>
        <begin position="79"/>
        <end position="96"/>
    </location>
</feature>
<dbReference type="Proteomes" id="UP000677054">
    <property type="component" value="Unassembled WGS sequence"/>
</dbReference>
<feature type="compositionally biased region" description="Polar residues" evidence="1">
    <location>
        <begin position="754"/>
        <end position="764"/>
    </location>
</feature>
<keyword evidence="3" id="KW-1185">Reference proteome</keyword>
<reference evidence="2" key="1">
    <citation type="submission" date="2020-11" db="EMBL/GenBank/DDBJ databases">
        <authorList>
            <person name="Tran Van P."/>
        </authorList>
    </citation>
    <scope>NUCLEOTIDE SEQUENCE</scope>
</reference>
<feature type="compositionally biased region" description="Low complexity" evidence="1">
    <location>
        <begin position="316"/>
        <end position="331"/>
    </location>
</feature>
<dbReference type="EMBL" id="LR900287">
    <property type="protein sequence ID" value="CAD7245059.1"/>
    <property type="molecule type" value="Genomic_DNA"/>
</dbReference>
<feature type="compositionally biased region" description="Polar residues" evidence="1">
    <location>
        <begin position="123"/>
        <end position="135"/>
    </location>
</feature>
<name>A0A7R8X6N4_9CRUS</name>
<feature type="compositionally biased region" description="Polar residues" evidence="1">
    <location>
        <begin position="737"/>
        <end position="746"/>
    </location>
</feature>
<dbReference type="InterPro" id="IPR015943">
    <property type="entry name" value="WD40/YVTN_repeat-like_dom_sf"/>
</dbReference>
<evidence type="ECO:0000256" key="1">
    <source>
        <dbReference type="SAM" id="MobiDB-lite"/>
    </source>
</evidence>